<keyword evidence="2" id="KW-0436">Ligase</keyword>
<dbReference type="InterPro" id="IPR036754">
    <property type="entry name" value="YbaK/aa-tRNA-synt-asso_dom_sf"/>
</dbReference>
<dbReference type="SUPFAM" id="SSF55826">
    <property type="entry name" value="YbaK/ProRS associated domain"/>
    <property type="match status" value="1"/>
</dbReference>
<dbReference type="PANTHER" id="PTHR30411">
    <property type="entry name" value="CYTOPLASMIC PROTEIN"/>
    <property type="match status" value="1"/>
</dbReference>
<proteinExistence type="predicted"/>
<dbReference type="Proteomes" id="UP000030661">
    <property type="component" value="Unassembled WGS sequence"/>
</dbReference>
<dbReference type="PANTHER" id="PTHR30411:SF1">
    <property type="entry name" value="CYTOPLASMIC PROTEIN"/>
    <property type="match status" value="1"/>
</dbReference>
<name>A0A081C229_VECG1</name>
<gene>
    <name evidence="2" type="ORF">U27_05608</name>
</gene>
<dbReference type="HOGENOM" id="CLU_119898_0_0_0"/>
<sequence length="155" mass="17473">MAYDKILQLLTQHQVPYRIHEHDAVRTIEDAEDKAPDLVRNLIKTIAFQIKDGEWVLAGVRSCDRVDYRKLASVLGVNRRQLRSLSPGQVQAELGFEIGGVGPFPVNKDVKVIFDHHLNALETIYCGSGKNTKTLELRFGDLLKLTDGEVHVITR</sequence>
<feature type="domain" description="YbaK/aminoacyl-tRNA synthetase-associated" evidence="1">
    <location>
        <begin position="22"/>
        <end position="145"/>
    </location>
</feature>
<reference evidence="2" key="1">
    <citation type="journal article" date="2015" name="PeerJ">
        <title>First genomic representation of candidate bacterial phylum KSB3 points to enhanced environmental sensing as a trigger of wastewater bulking.</title>
        <authorList>
            <person name="Sekiguchi Y."/>
            <person name="Ohashi A."/>
            <person name="Parks D.H."/>
            <person name="Yamauchi T."/>
            <person name="Tyson G.W."/>
            <person name="Hugenholtz P."/>
        </authorList>
    </citation>
    <scope>NUCLEOTIDE SEQUENCE [LARGE SCALE GENOMIC DNA]</scope>
</reference>
<dbReference type="InterPro" id="IPR007214">
    <property type="entry name" value="YbaK/aa-tRNA-synth-assoc-dom"/>
</dbReference>
<evidence type="ECO:0000313" key="3">
    <source>
        <dbReference type="Proteomes" id="UP000030661"/>
    </source>
</evidence>
<accession>A0A081C229</accession>
<organism evidence="2">
    <name type="scientific">Vecturithrix granuli</name>
    <dbReference type="NCBI Taxonomy" id="1499967"/>
    <lineage>
        <taxon>Bacteria</taxon>
        <taxon>Candidatus Moduliflexota</taxon>
        <taxon>Candidatus Vecturitrichia</taxon>
        <taxon>Candidatus Vecturitrichales</taxon>
        <taxon>Candidatus Vecturitrichaceae</taxon>
        <taxon>Candidatus Vecturithrix</taxon>
    </lineage>
</organism>
<keyword evidence="3" id="KW-1185">Reference proteome</keyword>
<dbReference type="EMBL" id="DF820468">
    <property type="protein sequence ID" value="GAK58634.1"/>
    <property type="molecule type" value="Genomic_DNA"/>
</dbReference>
<dbReference type="eggNOG" id="COG2606">
    <property type="taxonomic scope" value="Bacteria"/>
</dbReference>
<dbReference type="CDD" id="cd04332">
    <property type="entry name" value="YbaK_like"/>
    <property type="match status" value="1"/>
</dbReference>
<dbReference type="AlphaFoldDB" id="A0A081C229"/>
<dbReference type="STRING" id="1499967.U27_05608"/>
<dbReference type="GO" id="GO:0004812">
    <property type="term" value="F:aminoacyl-tRNA ligase activity"/>
    <property type="evidence" value="ECO:0007669"/>
    <property type="project" value="UniProtKB-KW"/>
</dbReference>
<protein>
    <submittedName>
        <fullName evidence="2">YbaK/prolyl-tRNA synthetase associated region</fullName>
    </submittedName>
</protein>
<dbReference type="Gene3D" id="3.90.960.10">
    <property type="entry name" value="YbaK/aminoacyl-tRNA synthetase-associated domain"/>
    <property type="match status" value="1"/>
</dbReference>
<evidence type="ECO:0000259" key="1">
    <source>
        <dbReference type="Pfam" id="PF04073"/>
    </source>
</evidence>
<evidence type="ECO:0000313" key="2">
    <source>
        <dbReference type="EMBL" id="GAK58634.1"/>
    </source>
</evidence>
<dbReference type="GO" id="GO:0002161">
    <property type="term" value="F:aminoacyl-tRNA deacylase activity"/>
    <property type="evidence" value="ECO:0007669"/>
    <property type="project" value="InterPro"/>
</dbReference>
<keyword evidence="2" id="KW-0030">Aminoacyl-tRNA synthetase</keyword>
<dbReference type="Pfam" id="PF04073">
    <property type="entry name" value="tRNA_edit"/>
    <property type="match status" value="1"/>
</dbReference>